<dbReference type="Gene3D" id="3.40.50.2300">
    <property type="match status" value="1"/>
</dbReference>
<protein>
    <recommendedName>
        <fullName evidence="2">Response regulatory domain-containing protein</fullName>
    </recommendedName>
</protein>
<accession>A0AB39R8N2</accession>
<name>A0AB39R8N2_9ACTN</name>
<dbReference type="PROSITE" id="PS50110">
    <property type="entry name" value="RESPONSE_REGULATORY"/>
    <property type="match status" value="1"/>
</dbReference>
<feature type="modified residue" description="4-aspartylphosphate" evidence="1">
    <location>
        <position position="47"/>
    </location>
</feature>
<dbReference type="AlphaFoldDB" id="A0AB39R8N2"/>
<evidence type="ECO:0000313" key="3">
    <source>
        <dbReference type="EMBL" id="XDQ51031.1"/>
    </source>
</evidence>
<keyword evidence="1" id="KW-0597">Phosphoprotein</keyword>
<evidence type="ECO:0000259" key="2">
    <source>
        <dbReference type="PROSITE" id="PS50110"/>
    </source>
</evidence>
<dbReference type="EMBL" id="CP163443">
    <property type="protein sequence ID" value="XDQ51031.1"/>
    <property type="molecule type" value="Genomic_DNA"/>
</dbReference>
<feature type="domain" description="Response regulatory" evidence="2">
    <location>
        <begin position="1"/>
        <end position="67"/>
    </location>
</feature>
<dbReference type="RefSeq" id="WP_369244376.1">
    <property type="nucleotide sequence ID" value="NZ_CP163443.1"/>
</dbReference>
<dbReference type="SUPFAM" id="SSF52172">
    <property type="entry name" value="CheY-like"/>
    <property type="match status" value="1"/>
</dbReference>
<sequence>MVKDEDRLAAGVRDGLEAEGFAVDVALNGVDGLWLTRENNYDAIVLDIRPRPTGQTIFAVDTRRRPA</sequence>
<organism evidence="3">
    <name type="scientific">Streptomyces sp. R41</name>
    <dbReference type="NCBI Taxonomy" id="3238632"/>
    <lineage>
        <taxon>Bacteria</taxon>
        <taxon>Bacillati</taxon>
        <taxon>Actinomycetota</taxon>
        <taxon>Actinomycetes</taxon>
        <taxon>Kitasatosporales</taxon>
        <taxon>Streptomycetaceae</taxon>
        <taxon>Streptomyces</taxon>
    </lineage>
</organism>
<gene>
    <name evidence="3" type="ORF">AB5J53_04745</name>
</gene>
<dbReference type="InterPro" id="IPR011006">
    <property type="entry name" value="CheY-like_superfamily"/>
</dbReference>
<dbReference type="GO" id="GO:0000160">
    <property type="term" value="P:phosphorelay signal transduction system"/>
    <property type="evidence" value="ECO:0007669"/>
    <property type="project" value="InterPro"/>
</dbReference>
<proteinExistence type="predicted"/>
<dbReference type="InterPro" id="IPR001789">
    <property type="entry name" value="Sig_transdc_resp-reg_receiver"/>
</dbReference>
<evidence type="ECO:0000256" key="1">
    <source>
        <dbReference type="PROSITE-ProRule" id="PRU00169"/>
    </source>
</evidence>
<reference evidence="3" key="1">
    <citation type="submission" date="2024-07" db="EMBL/GenBank/DDBJ databases">
        <authorList>
            <person name="Yu S.T."/>
        </authorList>
    </citation>
    <scope>NUCLEOTIDE SEQUENCE</scope>
    <source>
        <strain evidence="3">R41</strain>
    </source>
</reference>